<reference evidence="2" key="1">
    <citation type="submission" date="2021-01" db="EMBL/GenBank/DDBJ databases">
        <authorList>
            <person name="Lovell J.T."/>
            <person name="Bentley N."/>
            <person name="Bhattarai G."/>
            <person name="Jenkins J.W."/>
            <person name="Sreedasyam A."/>
            <person name="Alarcon Y."/>
            <person name="Bock C."/>
            <person name="Boston L."/>
            <person name="Carlson J."/>
            <person name="Cervantes K."/>
            <person name="Clermont K."/>
            <person name="Krom N."/>
            <person name="Kubenka K."/>
            <person name="Mamidi S."/>
            <person name="Mattison C."/>
            <person name="Monteros M."/>
            <person name="Pisani C."/>
            <person name="Plott C."/>
            <person name="Rajasekar S."/>
            <person name="Rhein H.S."/>
            <person name="Rohla C."/>
            <person name="Song M."/>
            <person name="Hilaire R.S."/>
            <person name="Shu S."/>
            <person name="Wells L."/>
            <person name="Wang X."/>
            <person name="Webber J."/>
            <person name="Heerema R.J."/>
            <person name="Klein P."/>
            <person name="Conner P."/>
            <person name="Grauke L."/>
            <person name="Grimwood J."/>
            <person name="Schmutz J."/>
            <person name="Randall J.J."/>
        </authorList>
    </citation>
    <scope>NUCLEOTIDE SEQUENCE</scope>
    <source>
        <tissue evidence="2">Leaf</tissue>
    </source>
</reference>
<evidence type="ECO:0000313" key="3">
    <source>
        <dbReference type="Proteomes" id="UP000811246"/>
    </source>
</evidence>
<sequence>MPTKHMPLSLDYSTHMSSASMPTKHNPTLKYHSSPQPHKKLEHLLSTACSKYSRCLSASLSLSLSPNYVVSNLYIQKLNTLSWIPSLFYLKIINAFIVFLDCLCFIL</sequence>
<gene>
    <name evidence="2" type="ORF">I3842_08G128900</name>
</gene>
<feature type="compositionally biased region" description="Polar residues" evidence="1">
    <location>
        <begin position="11"/>
        <end position="36"/>
    </location>
</feature>
<organism evidence="2 3">
    <name type="scientific">Carya illinoinensis</name>
    <name type="common">Pecan</name>
    <dbReference type="NCBI Taxonomy" id="32201"/>
    <lineage>
        <taxon>Eukaryota</taxon>
        <taxon>Viridiplantae</taxon>
        <taxon>Streptophyta</taxon>
        <taxon>Embryophyta</taxon>
        <taxon>Tracheophyta</taxon>
        <taxon>Spermatophyta</taxon>
        <taxon>Magnoliopsida</taxon>
        <taxon>eudicotyledons</taxon>
        <taxon>Gunneridae</taxon>
        <taxon>Pentapetalae</taxon>
        <taxon>rosids</taxon>
        <taxon>fabids</taxon>
        <taxon>Fagales</taxon>
        <taxon>Juglandaceae</taxon>
        <taxon>Carya</taxon>
    </lineage>
</organism>
<feature type="region of interest" description="Disordered" evidence="1">
    <location>
        <begin position="1"/>
        <end position="36"/>
    </location>
</feature>
<accession>A0A922EBY7</accession>
<name>A0A922EBY7_CARIL</name>
<proteinExistence type="predicted"/>
<dbReference type="Proteomes" id="UP000811246">
    <property type="component" value="Chromosome 8"/>
</dbReference>
<dbReference type="EMBL" id="CM031832">
    <property type="protein sequence ID" value="KAG6700753.1"/>
    <property type="molecule type" value="Genomic_DNA"/>
</dbReference>
<protein>
    <submittedName>
        <fullName evidence="2">Uncharacterized protein</fullName>
    </submittedName>
</protein>
<comment type="caution">
    <text evidence="2">The sequence shown here is derived from an EMBL/GenBank/DDBJ whole genome shotgun (WGS) entry which is preliminary data.</text>
</comment>
<evidence type="ECO:0000313" key="2">
    <source>
        <dbReference type="EMBL" id="KAG6700753.1"/>
    </source>
</evidence>
<evidence type="ECO:0000256" key="1">
    <source>
        <dbReference type="SAM" id="MobiDB-lite"/>
    </source>
</evidence>
<dbReference type="AlphaFoldDB" id="A0A922EBY7"/>